<name>A0ABT6NF90_9FIRM</name>
<dbReference type="PROSITE" id="PS51063">
    <property type="entry name" value="HTH_CRP_2"/>
    <property type="match status" value="1"/>
</dbReference>
<keyword evidence="2" id="KW-0238">DNA-binding</keyword>
<dbReference type="InterPro" id="IPR050397">
    <property type="entry name" value="Env_Response_Regulators"/>
</dbReference>
<feature type="domain" description="Cyclic nucleotide-binding" evidence="4">
    <location>
        <begin position="27"/>
        <end position="94"/>
    </location>
</feature>
<evidence type="ECO:0000256" key="3">
    <source>
        <dbReference type="ARBA" id="ARBA00023163"/>
    </source>
</evidence>
<dbReference type="Gene3D" id="1.10.10.10">
    <property type="entry name" value="Winged helix-like DNA-binding domain superfamily/Winged helix DNA-binding domain"/>
    <property type="match status" value="1"/>
</dbReference>
<evidence type="ECO:0000313" key="7">
    <source>
        <dbReference type="Proteomes" id="UP001158045"/>
    </source>
</evidence>
<dbReference type="InterPro" id="IPR000595">
    <property type="entry name" value="cNMP-bd_dom"/>
</dbReference>
<dbReference type="InterPro" id="IPR036388">
    <property type="entry name" value="WH-like_DNA-bd_sf"/>
</dbReference>
<sequence length="238" mass="26960">MNWSWVMSLHEINKEALEIELEKSLTFWEDLSSNDKTRIIDNTYPVKYKKGESIHGGDSDCIGILLIQTGGLRTYILSEDGREVTLYRLTPGDVCVLSSSCVLSNITFDVHIDADFDSELLIINSDVYSDLAANNLYIENFTNKEAVARFSDVMWAMQQILFMSFDKRLASFLLDEISRDGSLEIHMTHDQIAKYVGSAREVVSRMLKYFASEGIVTLQRGGITILDKARLRQIVGLI</sequence>
<dbReference type="Pfam" id="PF13545">
    <property type="entry name" value="HTH_Crp_2"/>
    <property type="match status" value="1"/>
</dbReference>
<keyword evidence="7" id="KW-1185">Reference proteome</keyword>
<dbReference type="Proteomes" id="UP001158045">
    <property type="component" value="Unassembled WGS sequence"/>
</dbReference>
<comment type="caution">
    <text evidence="6">The sequence shown here is derived from an EMBL/GenBank/DDBJ whole genome shotgun (WGS) entry which is preliminary data.</text>
</comment>
<evidence type="ECO:0000256" key="1">
    <source>
        <dbReference type="ARBA" id="ARBA00023015"/>
    </source>
</evidence>
<dbReference type="InterPro" id="IPR018490">
    <property type="entry name" value="cNMP-bd_dom_sf"/>
</dbReference>
<protein>
    <submittedName>
        <fullName evidence="6">Crp/Fnr family transcriptional regulator</fullName>
    </submittedName>
</protein>
<dbReference type="RefSeq" id="WP_281094949.1">
    <property type="nucleotide sequence ID" value="NZ_JARYZI010000009.1"/>
</dbReference>
<dbReference type="PRINTS" id="PR00034">
    <property type="entry name" value="HTHCRP"/>
</dbReference>
<dbReference type="PANTHER" id="PTHR24567:SF26">
    <property type="entry name" value="REGULATORY PROTEIN YEIL"/>
    <property type="match status" value="1"/>
</dbReference>
<dbReference type="EMBL" id="JARYZI010000009">
    <property type="protein sequence ID" value="MDH8679052.1"/>
    <property type="molecule type" value="Genomic_DNA"/>
</dbReference>
<dbReference type="InterPro" id="IPR012318">
    <property type="entry name" value="HTH_CRP"/>
</dbReference>
<evidence type="ECO:0000313" key="6">
    <source>
        <dbReference type="EMBL" id="MDH8679052.1"/>
    </source>
</evidence>
<dbReference type="SUPFAM" id="SSF51206">
    <property type="entry name" value="cAMP-binding domain-like"/>
    <property type="match status" value="1"/>
</dbReference>
<dbReference type="PROSITE" id="PS50042">
    <property type="entry name" value="CNMP_BINDING_3"/>
    <property type="match status" value="1"/>
</dbReference>
<keyword evidence="3" id="KW-0804">Transcription</keyword>
<dbReference type="CDD" id="cd00092">
    <property type="entry name" value="HTH_CRP"/>
    <property type="match status" value="1"/>
</dbReference>
<reference evidence="6 7" key="1">
    <citation type="submission" date="2023-04" db="EMBL/GenBank/DDBJ databases">
        <title>Fusibacter bizertensis strain WBS, isolated from littoral bottom sediments of the Arctic seas - biochemical and genomic analysis.</title>
        <authorList>
            <person name="Brioukhanov A.L."/>
        </authorList>
    </citation>
    <scope>NUCLEOTIDE SEQUENCE [LARGE SCALE GENOMIC DNA]</scope>
    <source>
        <strain evidence="6 7">WBS</strain>
    </source>
</reference>
<evidence type="ECO:0000259" key="5">
    <source>
        <dbReference type="PROSITE" id="PS51063"/>
    </source>
</evidence>
<evidence type="ECO:0000256" key="2">
    <source>
        <dbReference type="ARBA" id="ARBA00023125"/>
    </source>
</evidence>
<organism evidence="6 7">
    <name type="scientific">Fusibacter bizertensis</name>
    <dbReference type="NCBI Taxonomy" id="1488331"/>
    <lineage>
        <taxon>Bacteria</taxon>
        <taxon>Bacillati</taxon>
        <taxon>Bacillota</taxon>
        <taxon>Clostridia</taxon>
        <taxon>Eubacteriales</taxon>
        <taxon>Eubacteriales Family XII. Incertae Sedis</taxon>
        <taxon>Fusibacter</taxon>
    </lineage>
</organism>
<dbReference type="PANTHER" id="PTHR24567">
    <property type="entry name" value="CRP FAMILY TRANSCRIPTIONAL REGULATORY PROTEIN"/>
    <property type="match status" value="1"/>
</dbReference>
<dbReference type="CDD" id="cd00038">
    <property type="entry name" value="CAP_ED"/>
    <property type="match status" value="1"/>
</dbReference>
<dbReference type="Pfam" id="PF00027">
    <property type="entry name" value="cNMP_binding"/>
    <property type="match status" value="1"/>
</dbReference>
<proteinExistence type="predicted"/>
<dbReference type="Gene3D" id="2.60.120.10">
    <property type="entry name" value="Jelly Rolls"/>
    <property type="match status" value="1"/>
</dbReference>
<accession>A0ABT6NF90</accession>
<dbReference type="InterPro" id="IPR036390">
    <property type="entry name" value="WH_DNA-bd_sf"/>
</dbReference>
<gene>
    <name evidence="6" type="ORF">QE109_12905</name>
</gene>
<dbReference type="SMART" id="SM00419">
    <property type="entry name" value="HTH_CRP"/>
    <property type="match status" value="1"/>
</dbReference>
<feature type="domain" description="HTH crp-type" evidence="5">
    <location>
        <begin position="163"/>
        <end position="229"/>
    </location>
</feature>
<evidence type="ECO:0000259" key="4">
    <source>
        <dbReference type="PROSITE" id="PS50042"/>
    </source>
</evidence>
<dbReference type="InterPro" id="IPR014710">
    <property type="entry name" value="RmlC-like_jellyroll"/>
</dbReference>
<keyword evidence="1" id="KW-0805">Transcription regulation</keyword>
<dbReference type="SUPFAM" id="SSF46785">
    <property type="entry name" value="Winged helix' DNA-binding domain"/>
    <property type="match status" value="1"/>
</dbReference>